<dbReference type="Proteomes" id="UP000319209">
    <property type="component" value="Chromosome"/>
</dbReference>
<dbReference type="KEGG" id="fop:FNB79_12575"/>
<dbReference type="RefSeq" id="WP_143381637.1">
    <property type="nucleotide sequence ID" value="NZ_CP041637.1"/>
</dbReference>
<gene>
    <name evidence="3" type="ORF">FNB79_12575</name>
</gene>
<dbReference type="InterPro" id="IPR050709">
    <property type="entry name" value="Biotin_Carboxyl_Carrier/Decarb"/>
</dbReference>
<sequence length="161" mass="18195">MSKSTKVTVNDLHHFNLTLEHVEQLDAVQTKPNHFHIIQDYISYDAEISKSDVLDKSYTVILNNTTFFVKISNDLDVLIETMGFHTANFKTIDLIKAPMPGLILDLLVKEGDTVKVNDPLLVLEAMKMENSILSPREGVIKSIKIKKDLTVNKGDVLIEFK</sequence>
<evidence type="ECO:0000313" key="3">
    <source>
        <dbReference type="EMBL" id="QDO94762.1"/>
    </source>
</evidence>
<dbReference type="PROSITE" id="PS50968">
    <property type="entry name" value="BIOTINYL_LIPOYL"/>
    <property type="match status" value="1"/>
</dbReference>
<dbReference type="InterPro" id="IPR001882">
    <property type="entry name" value="Biotin_BS"/>
</dbReference>
<dbReference type="PANTHER" id="PTHR45266:SF3">
    <property type="entry name" value="OXALOACETATE DECARBOXYLASE ALPHA CHAIN"/>
    <property type="match status" value="1"/>
</dbReference>
<dbReference type="InterPro" id="IPR000089">
    <property type="entry name" value="Biotin_lipoyl"/>
</dbReference>
<dbReference type="Gene3D" id="2.40.50.100">
    <property type="match status" value="1"/>
</dbReference>
<accession>A0A516GTC2</accession>
<protein>
    <submittedName>
        <fullName evidence="3">Biotin/lipoyl-binding protein</fullName>
    </submittedName>
</protein>
<proteinExistence type="predicted"/>
<dbReference type="PROSITE" id="PS00188">
    <property type="entry name" value="BIOTIN"/>
    <property type="match status" value="1"/>
</dbReference>
<dbReference type="OrthoDB" id="9812676at2"/>
<feature type="domain" description="Lipoyl-binding" evidence="2">
    <location>
        <begin position="86"/>
        <end position="161"/>
    </location>
</feature>
<keyword evidence="4" id="KW-1185">Reference proteome</keyword>
<dbReference type="SUPFAM" id="SSF51230">
    <property type="entry name" value="Single hybrid motif"/>
    <property type="match status" value="1"/>
</dbReference>
<dbReference type="EMBL" id="CP041637">
    <property type="protein sequence ID" value="QDO94762.1"/>
    <property type="molecule type" value="Genomic_DNA"/>
</dbReference>
<reference evidence="3 4" key="1">
    <citation type="submission" date="2019-07" db="EMBL/GenBank/DDBJ databases">
        <title>Genome sequencing for Formosa sp. PS13.</title>
        <authorList>
            <person name="Park S.-J."/>
        </authorList>
    </citation>
    <scope>NUCLEOTIDE SEQUENCE [LARGE SCALE GENOMIC DNA]</scope>
    <source>
        <strain evidence="3 4">PS13</strain>
    </source>
</reference>
<evidence type="ECO:0000256" key="1">
    <source>
        <dbReference type="ARBA" id="ARBA00023267"/>
    </source>
</evidence>
<dbReference type="AlphaFoldDB" id="A0A516GTC2"/>
<dbReference type="PANTHER" id="PTHR45266">
    <property type="entry name" value="OXALOACETATE DECARBOXYLASE ALPHA CHAIN"/>
    <property type="match status" value="1"/>
</dbReference>
<keyword evidence="1" id="KW-0092">Biotin</keyword>
<dbReference type="Pfam" id="PF00364">
    <property type="entry name" value="Biotin_lipoyl"/>
    <property type="match status" value="1"/>
</dbReference>
<dbReference type="FunFam" id="2.40.50.100:FF:000003">
    <property type="entry name" value="Acetyl-CoA carboxylase biotin carboxyl carrier protein"/>
    <property type="match status" value="1"/>
</dbReference>
<evidence type="ECO:0000259" key="2">
    <source>
        <dbReference type="PROSITE" id="PS50968"/>
    </source>
</evidence>
<name>A0A516GTC2_9FLAO</name>
<evidence type="ECO:0000313" key="4">
    <source>
        <dbReference type="Proteomes" id="UP000319209"/>
    </source>
</evidence>
<dbReference type="InterPro" id="IPR011053">
    <property type="entry name" value="Single_hybrid_motif"/>
</dbReference>
<dbReference type="CDD" id="cd06850">
    <property type="entry name" value="biotinyl_domain"/>
    <property type="match status" value="1"/>
</dbReference>
<organism evidence="3 4">
    <name type="scientific">Formosa sediminum</name>
    <dbReference type="NCBI Taxonomy" id="2594004"/>
    <lineage>
        <taxon>Bacteria</taxon>
        <taxon>Pseudomonadati</taxon>
        <taxon>Bacteroidota</taxon>
        <taxon>Flavobacteriia</taxon>
        <taxon>Flavobacteriales</taxon>
        <taxon>Flavobacteriaceae</taxon>
        <taxon>Formosa</taxon>
    </lineage>
</organism>